<dbReference type="PROSITE" id="PS51257">
    <property type="entry name" value="PROKAR_LIPOPROTEIN"/>
    <property type="match status" value="1"/>
</dbReference>
<feature type="compositionally biased region" description="Pro residues" evidence="1">
    <location>
        <begin position="43"/>
        <end position="55"/>
    </location>
</feature>
<keyword evidence="5" id="KW-1185">Reference proteome</keyword>
<feature type="domain" description="PASTA" evidence="3">
    <location>
        <begin position="62"/>
        <end position="125"/>
    </location>
</feature>
<accession>A0ABR7L2L4</accession>
<dbReference type="InterPro" id="IPR005543">
    <property type="entry name" value="PASTA_dom"/>
</dbReference>
<reference evidence="4 5" key="1">
    <citation type="submission" date="2020-06" db="EMBL/GenBank/DDBJ databases">
        <title>Actinokineospora xiongansis sp. nov., isolated from soil of Baiyangdian.</title>
        <authorList>
            <person name="Zhang X."/>
        </authorList>
    </citation>
    <scope>NUCLEOTIDE SEQUENCE [LARGE SCALE GENOMIC DNA]</scope>
    <source>
        <strain evidence="4 5">HBU206404</strain>
    </source>
</reference>
<dbReference type="Pfam" id="PF03793">
    <property type="entry name" value="PASTA"/>
    <property type="match status" value="1"/>
</dbReference>
<evidence type="ECO:0000313" key="5">
    <source>
        <dbReference type="Proteomes" id="UP000734823"/>
    </source>
</evidence>
<proteinExistence type="predicted"/>
<name>A0ABR7L2L4_9PSEU</name>
<gene>
    <name evidence="4" type="ORF">GPZ80_06460</name>
</gene>
<organism evidence="4 5">
    <name type="scientific">Actinokineospora xionganensis</name>
    <dbReference type="NCBI Taxonomy" id="2684470"/>
    <lineage>
        <taxon>Bacteria</taxon>
        <taxon>Bacillati</taxon>
        <taxon>Actinomycetota</taxon>
        <taxon>Actinomycetes</taxon>
        <taxon>Pseudonocardiales</taxon>
        <taxon>Pseudonocardiaceae</taxon>
        <taxon>Actinokineospora</taxon>
    </lineage>
</organism>
<feature type="signal peptide" evidence="2">
    <location>
        <begin position="1"/>
        <end position="21"/>
    </location>
</feature>
<evidence type="ECO:0000256" key="2">
    <source>
        <dbReference type="SAM" id="SignalP"/>
    </source>
</evidence>
<feature type="chain" id="PRO_5046775511" evidence="2">
    <location>
        <begin position="22"/>
        <end position="131"/>
    </location>
</feature>
<keyword evidence="2" id="KW-0732">Signal</keyword>
<feature type="region of interest" description="Disordered" evidence="1">
    <location>
        <begin position="22"/>
        <end position="56"/>
    </location>
</feature>
<protein>
    <submittedName>
        <fullName evidence="4">PASTA domain-containing protein</fullName>
    </submittedName>
</protein>
<evidence type="ECO:0000313" key="4">
    <source>
        <dbReference type="EMBL" id="MBC6446817.1"/>
    </source>
</evidence>
<dbReference type="Gene3D" id="3.30.10.20">
    <property type="match status" value="1"/>
</dbReference>
<dbReference type="CDD" id="cd06577">
    <property type="entry name" value="PASTA_pknB"/>
    <property type="match status" value="1"/>
</dbReference>
<comment type="caution">
    <text evidence="4">The sequence shown here is derived from an EMBL/GenBank/DDBJ whole genome shotgun (WGS) entry which is preliminary data.</text>
</comment>
<evidence type="ECO:0000259" key="3">
    <source>
        <dbReference type="Pfam" id="PF03793"/>
    </source>
</evidence>
<dbReference type="EMBL" id="JABVED010000003">
    <property type="protein sequence ID" value="MBC6446817.1"/>
    <property type="molecule type" value="Genomic_DNA"/>
</dbReference>
<dbReference type="RefSeq" id="WP_187219103.1">
    <property type="nucleotide sequence ID" value="NZ_JABVED010000003.1"/>
</dbReference>
<dbReference type="Proteomes" id="UP000734823">
    <property type="component" value="Unassembled WGS sequence"/>
</dbReference>
<sequence length="131" mass="13283">MRVAVIAILLAALSACGTTSAPEPLPAVSADPSAVPSQSPVPGKSPVPGTSPAPAPADVAALPAVVGMNHQSAQDALQAAGFYYLTEEDATGQGRLLVSDRNWVVVEQVPAAGTMVAKTEKILLRSKKKGD</sequence>
<evidence type="ECO:0000256" key="1">
    <source>
        <dbReference type="SAM" id="MobiDB-lite"/>
    </source>
</evidence>